<evidence type="ECO:0008006" key="3">
    <source>
        <dbReference type="Google" id="ProtNLM"/>
    </source>
</evidence>
<organism evidence="2">
    <name type="scientific">Herbiconiux sp. A18JL235</name>
    <dbReference type="NCBI Taxonomy" id="3152363"/>
    <lineage>
        <taxon>Bacteria</taxon>
        <taxon>Bacillati</taxon>
        <taxon>Actinomycetota</taxon>
        <taxon>Actinomycetes</taxon>
        <taxon>Micrococcales</taxon>
        <taxon>Microbacteriaceae</taxon>
        <taxon>Herbiconiux</taxon>
    </lineage>
</organism>
<name>A0AB39BHA8_9MICO</name>
<keyword evidence="1" id="KW-0472">Membrane</keyword>
<dbReference type="AlphaFoldDB" id="A0AB39BHA8"/>
<gene>
    <name evidence="2" type="ORF">ABFY20_19600</name>
</gene>
<accession>A0AB39BHA8</accession>
<proteinExistence type="predicted"/>
<protein>
    <recommendedName>
        <fullName evidence="3">DUF4175 domain-containing protein</fullName>
    </recommendedName>
</protein>
<dbReference type="RefSeq" id="WP_368497884.1">
    <property type="nucleotide sequence ID" value="NZ_CP162511.1"/>
</dbReference>
<keyword evidence="1" id="KW-0812">Transmembrane</keyword>
<feature type="transmembrane region" description="Helical" evidence="1">
    <location>
        <begin position="13"/>
        <end position="36"/>
    </location>
</feature>
<keyword evidence="1" id="KW-1133">Transmembrane helix</keyword>
<evidence type="ECO:0000256" key="1">
    <source>
        <dbReference type="SAM" id="Phobius"/>
    </source>
</evidence>
<sequence length="53" mass="6045">MYAALWRLIPGPLWLRILIVIVLVVAVLAVLAFWVFPWIDQLTAPSQDVTVEQ</sequence>
<reference evidence="2" key="1">
    <citation type="submission" date="2024-05" db="EMBL/GenBank/DDBJ databases">
        <title>Herbiconiux sp. A18JL235.</title>
        <authorList>
            <person name="Zhang G."/>
        </authorList>
    </citation>
    <scope>NUCLEOTIDE SEQUENCE</scope>
    <source>
        <strain evidence="2">A18JL235</strain>
    </source>
</reference>
<evidence type="ECO:0000313" key="2">
    <source>
        <dbReference type="EMBL" id="XDI05495.1"/>
    </source>
</evidence>
<dbReference type="EMBL" id="CP162511">
    <property type="protein sequence ID" value="XDI05495.1"/>
    <property type="molecule type" value="Genomic_DNA"/>
</dbReference>